<organism evidence="2 3">
    <name type="scientific">Alectoria fallacina</name>
    <dbReference type="NCBI Taxonomy" id="1903189"/>
    <lineage>
        <taxon>Eukaryota</taxon>
        <taxon>Fungi</taxon>
        <taxon>Dikarya</taxon>
        <taxon>Ascomycota</taxon>
        <taxon>Pezizomycotina</taxon>
        <taxon>Lecanoromycetes</taxon>
        <taxon>OSLEUM clade</taxon>
        <taxon>Lecanoromycetidae</taxon>
        <taxon>Lecanorales</taxon>
        <taxon>Lecanorineae</taxon>
        <taxon>Parmeliaceae</taxon>
        <taxon>Alectoria</taxon>
    </lineage>
</organism>
<reference evidence="2" key="1">
    <citation type="submission" date="2021-03" db="EMBL/GenBank/DDBJ databases">
        <authorList>
            <person name="Tagirdzhanova G."/>
        </authorList>
    </citation>
    <scope>NUCLEOTIDE SEQUENCE</scope>
</reference>
<gene>
    <name evidence="2" type="ORF">ALECFALPRED_006866</name>
</gene>
<feature type="signal peptide" evidence="1">
    <location>
        <begin position="1"/>
        <end position="17"/>
    </location>
</feature>
<dbReference type="Proteomes" id="UP000664203">
    <property type="component" value="Unassembled WGS sequence"/>
</dbReference>
<evidence type="ECO:0000313" key="2">
    <source>
        <dbReference type="EMBL" id="CAF9936484.1"/>
    </source>
</evidence>
<sequence length="147" mass="15144">MHHSTFLIAALSASAHALPAADAEIGGDLSSNLNPGPHDPAIGIFSNSSCAGKEVETPISFTAAGCYVFDSAFDTVGINWGSDANCGLDVYTDPDCTDFATKTLTGEVYGFVCLSMEANGGPWRSLMPAACYADAVTDNTGVPEAQN</sequence>
<evidence type="ECO:0000256" key="1">
    <source>
        <dbReference type="SAM" id="SignalP"/>
    </source>
</evidence>
<name>A0A8H3G4N0_9LECA</name>
<comment type="caution">
    <text evidence="2">The sequence shown here is derived from an EMBL/GenBank/DDBJ whole genome shotgun (WGS) entry which is preliminary data.</text>
</comment>
<feature type="chain" id="PRO_5034269905" evidence="1">
    <location>
        <begin position="18"/>
        <end position="147"/>
    </location>
</feature>
<protein>
    <submittedName>
        <fullName evidence="2">Uncharacterized protein</fullName>
    </submittedName>
</protein>
<keyword evidence="3" id="KW-1185">Reference proteome</keyword>
<dbReference type="EMBL" id="CAJPDR010000444">
    <property type="protein sequence ID" value="CAF9936484.1"/>
    <property type="molecule type" value="Genomic_DNA"/>
</dbReference>
<dbReference type="OrthoDB" id="5311577at2759"/>
<accession>A0A8H3G4N0</accession>
<proteinExistence type="predicted"/>
<keyword evidence="1" id="KW-0732">Signal</keyword>
<evidence type="ECO:0000313" key="3">
    <source>
        <dbReference type="Proteomes" id="UP000664203"/>
    </source>
</evidence>
<dbReference type="AlphaFoldDB" id="A0A8H3G4N0"/>